<evidence type="ECO:0000256" key="2">
    <source>
        <dbReference type="ARBA" id="ARBA00009347"/>
    </source>
</evidence>
<dbReference type="Gene3D" id="1.20.140.10">
    <property type="entry name" value="Butyryl-CoA Dehydrogenase, subunit A, domain 3"/>
    <property type="match status" value="1"/>
</dbReference>
<dbReference type="PANTHER" id="PTHR43884">
    <property type="entry name" value="ACYL-COA DEHYDROGENASE"/>
    <property type="match status" value="1"/>
</dbReference>
<dbReference type="PIRSF" id="PIRSF016578">
    <property type="entry name" value="HsaA"/>
    <property type="match status" value="1"/>
</dbReference>
<accession>A0A5B2WTK8</accession>
<comment type="similarity">
    <text evidence="2">Belongs to the acyl-CoA dehydrogenase family.</text>
</comment>
<dbReference type="SUPFAM" id="SSF47203">
    <property type="entry name" value="Acyl-CoA dehydrogenase C-terminal domain-like"/>
    <property type="match status" value="1"/>
</dbReference>
<evidence type="ECO:0000256" key="4">
    <source>
        <dbReference type="ARBA" id="ARBA00022827"/>
    </source>
</evidence>
<organism evidence="7 8">
    <name type="scientific">Solihabitans fulvus</name>
    <dbReference type="NCBI Taxonomy" id="1892852"/>
    <lineage>
        <taxon>Bacteria</taxon>
        <taxon>Bacillati</taxon>
        <taxon>Actinomycetota</taxon>
        <taxon>Actinomycetes</taxon>
        <taxon>Pseudonocardiales</taxon>
        <taxon>Pseudonocardiaceae</taxon>
        <taxon>Solihabitans</taxon>
    </lineage>
</organism>
<sequence length="382" mass="40420">MSTPPELDKVLAVAAEHAEHADADAEFPTAALDALRASGLLGLVVPVEHGGLGGTFADVVDLTMRIATVDMSVGMVFGMHCQQAATIVRHAGPALRAELLPALARGELYLASVTTERGKGGHLLTSESEVTAEGGTLHVDRDAPVVTGGVHADGYLVTTLAPDATSPSQVSLIYAARNQLETQVLGGWQPLGMRATHSVPMRLTGDIPASQLVGEPGGFRDIVTATFGPLAHLSWSAAWLGAASGALSRVVGHIRSPQGRKQFNTSSELLLTRLAGVRGRLDLVHALLRHTLDVVDRTQDLSVPPVQLLINTLKTQAAVQCFAAVDELVELVGLRHGYLRGSALWLERVFRDLRSASLNYANDRLLLANGALALLDQEVRLA</sequence>
<dbReference type="Proteomes" id="UP000323454">
    <property type="component" value="Unassembled WGS sequence"/>
</dbReference>
<reference evidence="7 8" key="2">
    <citation type="submission" date="2019-09" db="EMBL/GenBank/DDBJ databases">
        <authorList>
            <person name="Jin C."/>
        </authorList>
    </citation>
    <scope>NUCLEOTIDE SEQUENCE [LARGE SCALE GENOMIC DNA]</scope>
    <source>
        <strain evidence="7 8">AN110305</strain>
    </source>
</reference>
<dbReference type="AlphaFoldDB" id="A0A5B2WTK8"/>
<dbReference type="Gene3D" id="2.40.110.10">
    <property type="entry name" value="Butyryl-CoA Dehydrogenase, subunit A, domain 2"/>
    <property type="match status" value="1"/>
</dbReference>
<feature type="domain" description="Acyl-CoA dehydrogenase/oxidase N-terminal" evidence="6">
    <location>
        <begin position="14"/>
        <end position="107"/>
    </location>
</feature>
<dbReference type="InterPro" id="IPR046373">
    <property type="entry name" value="Acyl-CoA_Oxase/DH_mid-dom_sf"/>
</dbReference>
<reference evidence="7 8" key="1">
    <citation type="submission" date="2019-09" db="EMBL/GenBank/DDBJ databases">
        <title>Goodfellowia gen. nov., a new genus of the Pseudonocardineae related to Actinoalloteichus, containing Goodfellowia coeruleoviolacea gen. nov., comb. nov. gen. nov., comb. nov.</title>
        <authorList>
            <person name="Labeda D."/>
        </authorList>
    </citation>
    <scope>NUCLEOTIDE SEQUENCE [LARGE SCALE GENOMIC DNA]</scope>
    <source>
        <strain evidence="7 8">AN110305</strain>
    </source>
</reference>
<dbReference type="Pfam" id="PF00441">
    <property type="entry name" value="Acyl-CoA_dh_1"/>
    <property type="match status" value="1"/>
</dbReference>
<dbReference type="PANTHER" id="PTHR43884:SF12">
    <property type="entry name" value="ISOVALERYL-COA DEHYDROGENASE, MITOCHONDRIAL-RELATED"/>
    <property type="match status" value="1"/>
</dbReference>
<keyword evidence="8" id="KW-1185">Reference proteome</keyword>
<dbReference type="Gene3D" id="1.10.540.10">
    <property type="entry name" value="Acyl-CoA dehydrogenase/oxidase, N-terminal domain"/>
    <property type="match status" value="1"/>
</dbReference>
<dbReference type="EMBL" id="VUOB01000057">
    <property type="protein sequence ID" value="KAA2255383.1"/>
    <property type="molecule type" value="Genomic_DNA"/>
</dbReference>
<proteinExistence type="inferred from homology"/>
<evidence type="ECO:0000259" key="5">
    <source>
        <dbReference type="Pfam" id="PF00441"/>
    </source>
</evidence>
<dbReference type="InterPro" id="IPR037069">
    <property type="entry name" value="AcylCoA_DH/ox_N_sf"/>
</dbReference>
<dbReference type="InterPro" id="IPR009075">
    <property type="entry name" value="AcylCo_DH/oxidase_C"/>
</dbReference>
<dbReference type="Pfam" id="PF02771">
    <property type="entry name" value="Acyl-CoA_dh_N"/>
    <property type="match status" value="1"/>
</dbReference>
<evidence type="ECO:0000313" key="8">
    <source>
        <dbReference type="Proteomes" id="UP000323454"/>
    </source>
</evidence>
<name>A0A5B2WTK8_9PSEU</name>
<keyword evidence="3" id="KW-0285">Flavoprotein</keyword>
<dbReference type="GO" id="GO:0003995">
    <property type="term" value="F:acyl-CoA dehydrogenase activity"/>
    <property type="evidence" value="ECO:0007669"/>
    <property type="project" value="TreeGrafter"/>
</dbReference>
<dbReference type="InterPro" id="IPR036250">
    <property type="entry name" value="AcylCo_DH-like_C"/>
</dbReference>
<evidence type="ECO:0000256" key="1">
    <source>
        <dbReference type="ARBA" id="ARBA00001974"/>
    </source>
</evidence>
<evidence type="ECO:0000313" key="7">
    <source>
        <dbReference type="EMBL" id="KAA2255383.1"/>
    </source>
</evidence>
<dbReference type="SUPFAM" id="SSF56645">
    <property type="entry name" value="Acyl-CoA dehydrogenase NM domain-like"/>
    <property type="match status" value="1"/>
</dbReference>
<evidence type="ECO:0000256" key="3">
    <source>
        <dbReference type="ARBA" id="ARBA00022630"/>
    </source>
</evidence>
<protein>
    <submittedName>
        <fullName evidence="7">Acyl-CoA dehydrogenase</fullName>
    </submittedName>
</protein>
<dbReference type="InterPro" id="IPR009100">
    <property type="entry name" value="AcylCoA_DH/oxidase_NM_dom_sf"/>
</dbReference>
<feature type="domain" description="Acyl-CoA dehydrogenase/oxidase C-terminal" evidence="5">
    <location>
        <begin position="234"/>
        <end position="356"/>
    </location>
</feature>
<gene>
    <name evidence="7" type="ORF">F0L68_28570</name>
</gene>
<keyword evidence="4" id="KW-0274">FAD</keyword>
<dbReference type="OrthoDB" id="2986495at2"/>
<comment type="cofactor">
    <cofactor evidence="1">
        <name>FAD</name>
        <dbReference type="ChEBI" id="CHEBI:57692"/>
    </cofactor>
</comment>
<dbReference type="GO" id="GO:0050660">
    <property type="term" value="F:flavin adenine dinucleotide binding"/>
    <property type="evidence" value="ECO:0007669"/>
    <property type="project" value="InterPro"/>
</dbReference>
<dbReference type="InterPro" id="IPR013786">
    <property type="entry name" value="AcylCoA_DH/ox_N"/>
</dbReference>
<evidence type="ECO:0000259" key="6">
    <source>
        <dbReference type="Pfam" id="PF02771"/>
    </source>
</evidence>
<comment type="caution">
    <text evidence="7">The sequence shown here is derived from an EMBL/GenBank/DDBJ whole genome shotgun (WGS) entry which is preliminary data.</text>
</comment>